<dbReference type="InParanoid" id="K2R887"/>
<proteinExistence type="predicted"/>
<evidence type="ECO:0000313" key="2">
    <source>
        <dbReference type="EMBL" id="EKG09117.1"/>
    </source>
</evidence>
<evidence type="ECO:0000313" key="3">
    <source>
        <dbReference type="Proteomes" id="UP000007129"/>
    </source>
</evidence>
<dbReference type="HOGENOM" id="CLU_1890721_0_0_1"/>
<accession>K2R887</accession>
<organism evidence="2 3">
    <name type="scientific">Macrophomina phaseolina (strain MS6)</name>
    <name type="common">Charcoal rot fungus</name>
    <dbReference type="NCBI Taxonomy" id="1126212"/>
    <lineage>
        <taxon>Eukaryota</taxon>
        <taxon>Fungi</taxon>
        <taxon>Dikarya</taxon>
        <taxon>Ascomycota</taxon>
        <taxon>Pezizomycotina</taxon>
        <taxon>Dothideomycetes</taxon>
        <taxon>Dothideomycetes incertae sedis</taxon>
        <taxon>Botryosphaeriales</taxon>
        <taxon>Botryosphaeriaceae</taxon>
        <taxon>Macrophomina</taxon>
    </lineage>
</organism>
<protein>
    <submittedName>
        <fullName evidence="2">Uncharacterized protein</fullName>
    </submittedName>
</protein>
<dbReference type="VEuPathDB" id="FungiDB:MPH_13895"/>
<reference evidence="2 3" key="1">
    <citation type="journal article" date="2012" name="BMC Genomics">
        <title>Tools to kill: Genome of one of the most destructive plant pathogenic fungi Macrophomina phaseolina.</title>
        <authorList>
            <person name="Islam M.S."/>
            <person name="Haque M.S."/>
            <person name="Islam M.M."/>
            <person name="Emdad E.M."/>
            <person name="Halim A."/>
            <person name="Hossen Q.M.M."/>
            <person name="Hossain M.Z."/>
            <person name="Ahmed B."/>
            <person name="Rahim S."/>
            <person name="Rahman M.S."/>
            <person name="Alam M.M."/>
            <person name="Hou S."/>
            <person name="Wan X."/>
            <person name="Saito J.A."/>
            <person name="Alam M."/>
        </authorList>
    </citation>
    <scope>NUCLEOTIDE SEQUENCE [LARGE SCALE GENOMIC DNA]</scope>
    <source>
        <strain evidence="2 3">MS6</strain>
    </source>
</reference>
<sequence length="135" mass="15830">AAKPFKPREGDCEVCDLRDQAGARDRKGEEHDQRGHGELRQHGADHTLPPLDADIFPEDVLRRSVHARRYHSRWRVMVQHLRNHMRCTLLRELQEGRTGARRRLDVAALLFNLLRQAYVFGLVELHLFDLLPKQR</sequence>
<feature type="non-terminal residue" evidence="2">
    <location>
        <position position="1"/>
    </location>
</feature>
<feature type="region of interest" description="Disordered" evidence="1">
    <location>
        <begin position="19"/>
        <end position="51"/>
    </location>
</feature>
<name>K2R887_MACPH</name>
<gene>
    <name evidence="2" type="ORF">MPH_13895</name>
</gene>
<comment type="caution">
    <text evidence="2">The sequence shown here is derived from an EMBL/GenBank/DDBJ whole genome shotgun (WGS) entry which is preliminary data.</text>
</comment>
<evidence type="ECO:0000256" key="1">
    <source>
        <dbReference type="SAM" id="MobiDB-lite"/>
    </source>
</evidence>
<feature type="compositionally biased region" description="Basic and acidic residues" evidence="1">
    <location>
        <begin position="19"/>
        <end position="45"/>
    </location>
</feature>
<dbReference type="AlphaFoldDB" id="K2R887"/>
<dbReference type="Proteomes" id="UP000007129">
    <property type="component" value="Unassembled WGS sequence"/>
</dbReference>
<dbReference type="EMBL" id="AHHD01000774">
    <property type="protein sequence ID" value="EKG09117.1"/>
    <property type="molecule type" value="Genomic_DNA"/>
</dbReference>